<dbReference type="EC" id="2.7.7.49" evidence="1"/>
<organism evidence="3 4">
    <name type="scientific">Meganyctiphanes norvegica</name>
    <name type="common">Northern krill</name>
    <name type="synonym">Thysanopoda norvegica</name>
    <dbReference type="NCBI Taxonomy" id="48144"/>
    <lineage>
        <taxon>Eukaryota</taxon>
        <taxon>Metazoa</taxon>
        <taxon>Ecdysozoa</taxon>
        <taxon>Arthropoda</taxon>
        <taxon>Crustacea</taxon>
        <taxon>Multicrustacea</taxon>
        <taxon>Malacostraca</taxon>
        <taxon>Eumalacostraca</taxon>
        <taxon>Eucarida</taxon>
        <taxon>Euphausiacea</taxon>
        <taxon>Euphausiidae</taxon>
        <taxon>Meganyctiphanes</taxon>
    </lineage>
</organism>
<evidence type="ECO:0000256" key="1">
    <source>
        <dbReference type="ARBA" id="ARBA00012493"/>
    </source>
</evidence>
<accession>A0AAV2QL24</accession>
<dbReference type="AlphaFoldDB" id="A0AAV2QL24"/>
<dbReference type="GO" id="GO:0003964">
    <property type="term" value="F:RNA-directed DNA polymerase activity"/>
    <property type="evidence" value="ECO:0007669"/>
    <property type="project" value="UniProtKB-EC"/>
</dbReference>
<protein>
    <recommendedName>
        <fullName evidence="1">RNA-directed DNA polymerase</fullName>
        <ecNumber evidence="1">2.7.7.49</ecNumber>
    </recommendedName>
</protein>
<feature type="non-terminal residue" evidence="3">
    <location>
        <position position="1"/>
    </location>
</feature>
<dbReference type="Gene3D" id="1.10.340.70">
    <property type="match status" value="1"/>
</dbReference>
<dbReference type="Pfam" id="PF17921">
    <property type="entry name" value="Integrase_H2C2"/>
    <property type="match status" value="1"/>
</dbReference>
<dbReference type="InterPro" id="IPR050951">
    <property type="entry name" value="Retrovirus_Pol_polyprotein"/>
</dbReference>
<evidence type="ECO:0000313" key="3">
    <source>
        <dbReference type="EMBL" id="CAL4091348.1"/>
    </source>
</evidence>
<dbReference type="Proteomes" id="UP001497623">
    <property type="component" value="Unassembled WGS sequence"/>
</dbReference>
<gene>
    <name evidence="3" type="ORF">MNOR_LOCUS14316</name>
</gene>
<keyword evidence="4" id="KW-1185">Reference proteome</keyword>
<dbReference type="FunFam" id="1.10.340.70:FF:000003">
    <property type="entry name" value="Protein CBG25708"/>
    <property type="match status" value="1"/>
</dbReference>
<sequence length="150" mass="17448">AVWDVLPLSVKDVAKATREDKVYAKLITAVRGGQIDTRDTEMKPFISMFSDFYVEQGVIFYGTRIVVPTRQQQRLLSELHGTHIGIVKMKGVAREYFWWPQINKHIEEIARSCSGCNKYRRRPAPAPLCPWPYARRSMERVHIDFCEYKG</sequence>
<name>A0AAV2QL24_MEGNR</name>
<dbReference type="PANTHER" id="PTHR37984:SF5">
    <property type="entry name" value="PROTEIN NYNRIN-LIKE"/>
    <property type="match status" value="1"/>
</dbReference>
<reference evidence="3 4" key="1">
    <citation type="submission" date="2024-05" db="EMBL/GenBank/DDBJ databases">
        <authorList>
            <person name="Wallberg A."/>
        </authorList>
    </citation>
    <scope>NUCLEOTIDE SEQUENCE [LARGE SCALE GENOMIC DNA]</scope>
</reference>
<feature type="domain" description="Integrase zinc-binding" evidence="2">
    <location>
        <begin position="67"/>
        <end position="121"/>
    </location>
</feature>
<dbReference type="PANTHER" id="PTHR37984">
    <property type="entry name" value="PROTEIN CBG26694"/>
    <property type="match status" value="1"/>
</dbReference>
<proteinExistence type="predicted"/>
<dbReference type="EMBL" id="CAXKWB010008522">
    <property type="protein sequence ID" value="CAL4091348.1"/>
    <property type="molecule type" value="Genomic_DNA"/>
</dbReference>
<evidence type="ECO:0000259" key="2">
    <source>
        <dbReference type="Pfam" id="PF17921"/>
    </source>
</evidence>
<feature type="non-terminal residue" evidence="3">
    <location>
        <position position="150"/>
    </location>
</feature>
<evidence type="ECO:0000313" key="4">
    <source>
        <dbReference type="Proteomes" id="UP001497623"/>
    </source>
</evidence>
<comment type="caution">
    <text evidence="3">The sequence shown here is derived from an EMBL/GenBank/DDBJ whole genome shotgun (WGS) entry which is preliminary data.</text>
</comment>
<dbReference type="InterPro" id="IPR041588">
    <property type="entry name" value="Integrase_H2C2"/>
</dbReference>